<feature type="domain" description="DUF6160" evidence="2">
    <location>
        <begin position="1"/>
        <end position="104"/>
    </location>
</feature>
<keyword evidence="1" id="KW-0732">Signal</keyword>
<dbReference type="Proteomes" id="UP000313645">
    <property type="component" value="Unassembled WGS sequence"/>
</dbReference>
<sequence length="270" mass="28880">MQGLKLSPLALCLAFAPVTSFAEIQALDESEMGNVTGQSGVSIELETKVNIDEFRYTDEGTLAISDIEIGGTNRTNLFPEIGTNMTSQPASDLLDNIRINIDVLGDGDAVINILPNTFGAVDFRMSTGQWELRGATDSTTILDNFHMDALIGSATIRVDTATDILNFKTDIAIDDMDFDAPFLAVGVRDLRLTGDEYDPVAPQPLDVFAGVEMDVYHGTRADGQSALAIDLREFRSDVSIGGVLVGGTSIGSIALDNLAISNTSLRVYGH</sequence>
<dbReference type="RefSeq" id="WP_131478508.1">
    <property type="nucleotide sequence ID" value="NZ_SJDL01000002.1"/>
</dbReference>
<protein>
    <recommendedName>
        <fullName evidence="2">DUF6160 domain-containing protein</fullName>
    </recommendedName>
</protein>
<keyword evidence="4" id="KW-1185">Reference proteome</keyword>
<evidence type="ECO:0000313" key="3">
    <source>
        <dbReference type="EMBL" id="TBW59109.1"/>
    </source>
</evidence>
<evidence type="ECO:0000313" key="4">
    <source>
        <dbReference type="Proteomes" id="UP000313645"/>
    </source>
</evidence>
<evidence type="ECO:0000259" key="2">
    <source>
        <dbReference type="Pfam" id="PF19657"/>
    </source>
</evidence>
<dbReference type="EMBL" id="SJDL01000002">
    <property type="protein sequence ID" value="TBW59109.1"/>
    <property type="molecule type" value="Genomic_DNA"/>
</dbReference>
<evidence type="ECO:0000256" key="1">
    <source>
        <dbReference type="SAM" id="SignalP"/>
    </source>
</evidence>
<feature type="chain" id="PRO_5046367349" description="DUF6160 domain-containing protein" evidence="1">
    <location>
        <begin position="23"/>
        <end position="270"/>
    </location>
</feature>
<accession>A0ABY1ZU25</accession>
<comment type="caution">
    <text evidence="3">The sequence shown here is derived from an EMBL/GenBank/DDBJ whole genome shotgun (WGS) entry which is preliminary data.</text>
</comment>
<reference evidence="3 4" key="1">
    <citation type="submission" date="2019-02" db="EMBL/GenBank/DDBJ databases">
        <title>Marinobacter halodurans sp. nov., a marine bacterium isolated from sea tidal flat.</title>
        <authorList>
            <person name="Yoo Y."/>
            <person name="Lee D.W."/>
            <person name="Kim B.S."/>
            <person name="Kim J.-J."/>
        </authorList>
    </citation>
    <scope>NUCLEOTIDE SEQUENCE [LARGE SCALE GENOMIC DNA]</scope>
    <source>
        <strain evidence="3 4">YJ-S3-2</strain>
    </source>
</reference>
<dbReference type="InterPro" id="IPR046158">
    <property type="entry name" value="DUF6160"/>
</dbReference>
<name>A0ABY1ZU25_9GAMM</name>
<dbReference type="Pfam" id="PF19657">
    <property type="entry name" value="DUF6160"/>
    <property type="match status" value="1"/>
</dbReference>
<proteinExistence type="predicted"/>
<organism evidence="3 4">
    <name type="scientific">Marinobacter halodurans</name>
    <dbReference type="NCBI Taxonomy" id="2528979"/>
    <lineage>
        <taxon>Bacteria</taxon>
        <taxon>Pseudomonadati</taxon>
        <taxon>Pseudomonadota</taxon>
        <taxon>Gammaproteobacteria</taxon>
        <taxon>Pseudomonadales</taxon>
        <taxon>Marinobacteraceae</taxon>
        <taxon>Marinobacter</taxon>
    </lineage>
</organism>
<gene>
    <name evidence="3" type="ORF">EZI54_02005</name>
</gene>
<feature type="signal peptide" evidence="1">
    <location>
        <begin position="1"/>
        <end position="22"/>
    </location>
</feature>